<reference evidence="1 2" key="1">
    <citation type="submission" date="2024-04" db="EMBL/GenBank/DDBJ databases">
        <title>New Clade of Flavobacterium.</title>
        <authorList>
            <person name="Matos L."/>
            <person name="Proenca D.N."/>
            <person name="Fransisco R.M."/>
            <person name="Chung A.P."/>
            <person name="Maccario L."/>
            <person name="Sorensen S.J."/>
            <person name="Morais P.V."/>
        </authorList>
    </citation>
    <scope>NUCLEOTIDE SEQUENCE [LARGE SCALE GENOMIC DNA]</scope>
    <source>
        <strain evidence="1 2">FZUC8N2.13</strain>
    </source>
</reference>
<keyword evidence="2" id="KW-1185">Reference proteome</keyword>
<dbReference type="RefSeq" id="WP_373406148.1">
    <property type="nucleotide sequence ID" value="NZ_JBCFQL010000006.1"/>
</dbReference>
<accession>A0ABV4TAM8</accession>
<dbReference type="Proteomes" id="UP001574169">
    <property type="component" value="Unassembled WGS sequence"/>
</dbReference>
<gene>
    <name evidence="1" type="ORF">AAGV28_07200</name>
</gene>
<organism evidence="1 2">
    <name type="scientific">Flavobacterium zubiriense</name>
    <dbReference type="NCBI Taxonomy" id="3138075"/>
    <lineage>
        <taxon>Bacteria</taxon>
        <taxon>Pseudomonadati</taxon>
        <taxon>Bacteroidota</taxon>
        <taxon>Flavobacteriia</taxon>
        <taxon>Flavobacteriales</taxon>
        <taxon>Flavobacteriaceae</taxon>
        <taxon>Flavobacterium</taxon>
    </lineage>
</organism>
<protein>
    <submittedName>
        <fullName evidence="1">Uncharacterized protein</fullName>
    </submittedName>
</protein>
<sequence>MSFNIEDIKETIRIKGDHIKINVMIASGKEGEHHIVVSPALLVSGYGSTPEEAKESFHENIKLFCEDLLTLPNDKKLIELKKLGFTQEKFAHKNFSKLYVDENGVLQGLETVKTQRLEATI</sequence>
<name>A0ABV4TAM8_9FLAO</name>
<comment type="caution">
    <text evidence="1">The sequence shown here is derived from an EMBL/GenBank/DDBJ whole genome shotgun (WGS) entry which is preliminary data.</text>
</comment>
<dbReference type="EMBL" id="JBCFQL010000006">
    <property type="protein sequence ID" value="MFA9191155.1"/>
    <property type="molecule type" value="Genomic_DNA"/>
</dbReference>
<proteinExistence type="predicted"/>
<evidence type="ECO:0000313" key="2">
    <source>
        <dbReference type="Proteomes" id="UP001574169"/>
    </source>
</evidence>
<evidence type="ECO:0000313" key="1">
    <source>
        <dbReference type="EMBL" id="MFA9191155.1"/>
    </source>
</evidence>